<dbReference type="EMBL" id="JANIEK010000038">
    <property type="protein sequence ID" value="MCT4795873.1"/>
    <property type="molecule type" value="Genomic_DNA"/>
</dbReference>
<dbReference type="PANTHER" id="PTHR30522:SF0">
    <property type="entry name" value="NUCLEOSIDE TRIPHOSPHATE PYROPHOSPHOHYDROLASE"/>
    <property type="match status" value="1"/>
</dbReference>
<dbReference type="PIRSF" id="PIRSF002845">
    <property type="entry name" value="Ttrprl_mtas_MazG"/>
    <property type="match status" value="1"/>
</dbReference>
<dbReference type="InterPro" id="IPR011551">
    <property type="entry name" value="NTP_PyrPHydrolase_MazG"/>
</dbReference>
<dbReference type="SUPFAM" id="SSF101386">
    <property type="entry name" value="all-alpha NTP pyrophosphatases"/>
    <property type="match status" value="2"/>
</dbReference>
<proteinExistence type="predicted"/>
<dbReference type="InterPro" id="IPR024180">
    <property type="entry name" value="Tetrapyrrole_Mease/MazG_pred"/>
</dbReference>
<dbReference type="GO" id="GO:0047429">
    <property type="term" value="F:nucleoside triphosphate diphosphatase activity"/>
    <property type="evidence" value="ECO:0007669"/>
    <property type="project" value="UniProtKB-EC"/>
</dbReference>
<evidence type="ECO:0000259" key="1">
    <source>
        <dbReference type="Pfam" id="PF00590"/>
    </source>
</evidence>
<dbReference type="PANTHER" id="PTHR30522">
    <property type="entry name" value="NUCLEOSIDE TRIPHOSPHATE PYROPHOSPHOHYDROLASE"/>
    <property type="match status" value="1"/>
</dbReference>
<dbReference type="NCBIfam" id="TIGR00444">
    <property type="entry name" value="mazG"/>
    <property type="match status" value="1"/>
</dbReference>
<keyword evidence="4" id="KW-1185">Reference proteome</keyword>
<keyword evidence="3" id="KW-0378">Hydrolase</keyword>
<dbReference type="Pfam" id="PF03819">
    <property type="entry name" value="MazG"/>
    <property type="match status" value="1"/>
</dbReference>
<dbReference type="CDD" id="cd11528">
    <property type="entry name" value="NTP-PPase_MazG_Nterm"/>
    <property type="match status" value="1"/>
</dbReference>
<evidence type="ECO:0000313" key="4">
    <source>
        <dbReference type="Proteomes" id="UP001206821"/>
    </source>
</evidence>
<dbReference type="Proteomes" id="UP001206821">
    <property type="component" value="Unassembled WGS sequence"/>
</dbReference>
<evidence type="ECO:0000259" key="2">
    <source>
        <dbReference type="Pfam" id="PF03819"/>
    </source>
</evidence>
<dbReference type="InterPro" id="IPR035013">
    <property type="entry name" value="YabN_N"/>
</dbReference>
<dbReference type="GO" id="GO:0016740">
    <property type="term" value="F:transferase activity"/>
    <property type="evidence" value="ECO:0007669"/>
    <property type="project" value="UniProtKB-KW"/>
</dbReference>
<dbReference type="InterPro" id="IPR035996">
    <property type="entry name" value="4pyrrol_Methylase_sf"/>
</dbReference>
<reference evidence="3 4" key="1">
    <citation type="submission" date="2022-07" db="EMBL/GenBank/DDBJ databases">
        <title>Genomic and pangenome structural analysis of the polyextremophile Exiguobacterium.</title>
        <authorList>
            <person name="Shen L."/>
        </authorList>
    </citation>
    <scope>NUCLEOTIDE SEQUENCE [LARGE SCALE GENOMIC DNA]</scope>
    <source>
        <strain evidence="3 4">12_1</strain>
    </source>
</reference>
<dbReference type="InterPro" id="IPR000878">
    <property type="entry name" value="4pyrrol_Mease"/>
</dbReference>
<dbReference type="Pfam" id="PF00590">
    <property type="entry name" value="TP_methylase"/>
    <property type="match status" value="1"/>
</dbReference>
<feature type="domain" description="NTP pyrophosphohydrolase MazG-like" evidence="2">
    <location>
        <begin position="251"/>
        <end position="324"/>
    </location>
</feature>
<dbReference type="InterPro" id="IPR004518">
    <property type="entry name" value="MazG-like_dom"/>
</dbReference>
<keyword evidence="3" id="KW-0808">Transferase</keyword>
<dbReference type="RefSeq" id="WP_034817170.1">
    <property type="nucleotide sequence ID" value="NZ_JANIEK010000038.1"/>
</dbReference>
<dbReference type="Gene3D" id="1.10.287.1080">
    <property type="entry name" value="MazG-like"/>
    <property type="match status" value="2"/>
</dbReference>
<dbReference type="EC" id="3.6.1.9" evidence="3"/>
<dbReference type="InterPro" id="IPR014777">
    <property type="entry name" value="4pyrrole_Mease_sub1"/>
</dbReference>
<dbReference type="Gene3D" id="3.40.1010.10">
    <property type="entry name" value="Cobalt-precorrin-4 Transmethylase, Domain 1"/>
    <property type="match status" value="1"/>
</dbReference>
<comment type="caution">
    <text evidence="3">The sequence shown here is derived from an EMBL/GenBank/DDBJ whole genome shotgun (WGS) entry which is preliminary data.</text>
</comment>
<name>A0ABT2KY51_9BACL</name>
<feature type="domain" description="Tetrapyrrole methylase" evidence="1">
    <location>
        <begin position="5"/>
        <end position="202"/>
    </location>
</feature>
<dbReference type="SUPFAM" id="SSF53790">
    <property type="entry name" value="Tetrapyrrole methylase"/>
    <property type="match status" value="1"/>
</dbReference>
<gene>
    <name evidence="3" type="primary">mazG</name>
    <name evidence="3" type="ORF">NQG31_09955</name>
</gene>
<dbReference type="CDD" id="cd11529">
    <property type="entry name" value="NTP-PPase_MazG_Cterm"/>
    <property type="match status" value="1"/>
</dbReference>
<accession>A0ABT2KY51</accession>
<organism evidence="3 4">
    <name type="scientific">Exiguobacterium alkaliphilum</name>
    <dbReference type="NCBI Taxonomy" id="1428684"/>
    <lineage>
        <taxon>Bacteria</taxon>
        <taxon>Bacillati</taxon>
        <taxon>Bacillota</taxon>
        <taxon>Bacilli</taxon>
        <taxon>Bacillales</taxon>
        <taxon>Bacillales Family XII. Incertae Sedis</taxon>
        <taxon>Exiguobacterium</taxon>
    </lineage>
</organism>
<dbReference type="InterPro" id="IPR048015">
    <property type="entry name" value="NTP-PPase_MazG-like_N"/>
</dbReference>
<protein>
    <submittedName>
        <fullName evidence="3">Nucleoside triphosphate pyrophosphohydrolase</fullName>
        <ecNumber evidence="3">3.6.1.9</ecNumber>
    </submittedName>
</protein>
<dbReference type="InterPro" id="IPR048011">
    <property type="entry name" value="NTP-PPase_MazG-like_C"/>
</dbReference>
<evidence type="ECO:0000313" key="3">
    <source>
        <dbReference type="EMBL" id="MCT4795873.1"/>
    </source>
</evidence>
<sequence length="471" mass="53633">MSFGITVVGLGSGELEQLPLGVYRHLKRQPLVWLRTRNHPVVDELEAEGIHFESFDSVYETSETFEDVYEQIVASLIEKSDELAITYAVPGHPFVAERTVELLVERGADVTFLGGQSFLDAMFQALRIDPINGFQLLDATALDIERLQVTQHVLIGQVYDGFVAGDVKVQLMERYPDEHVVKLVTAAGTKHEQIREVPLYEMDRVAEVDNLTTLYVPPLTDEAYLAREFATLHHIIATLRGPNGCPWDRKQTHESLRKYLLEEAYELIEAIDEQDDDAIIEELGDVLLQVMLHAQIGADDGYFDIRDVIGSISEKMVRRHPHVFGDVTVADADDVISNWNAIKQTEKGEKRKSQLDGVLMTQPGLMRAEQLQKKAAHVGFEWDDVSGAFAKLEEEVREWKERPEDETELGDVLFSIVNVARYYKLNAEQALERTNQKFKRRFEYIEANGSVEDMTLEQMDRLWNEAKEQGL</sequence>
<dbReference type="CDD" id="cd11723">
    <property type="entry name" value="YabN_N_like"/>
    <property type="match status" value="1"/>
</dbReference>
<dbReference type="NCBIfam" id="NF007113">
    <property type="entry name" value="PRK09562.1"/>
    <property type="match status" value="1"/>
</dbReference>